<protein>
    <submittedName>
        <fullName evidence="1">Uncharacterized protein</fullName>
    </submittedName>
</protein>
<name>A0A834TQ78_9FABA</name>
<dbReference type="AlphaFoldDB" id="A0A834TQ78"/>
<dbReference type="Proteomes" id="UP000634136">
    <property type="component" value="Unassembled WGS sequence"/>
</dbReference>
<gene>
    <name evidence="1" type="ORF">G2W53_016265</name>
</gene>
<accession>A0A834TQ78</accession>
<proteinExistence type="predicted"/>
<evidence type="ECO:0000313" key="2">
    <source>
        <dbReference type="Proteomes" id="UP000634136"/>
    </source>
</evidence>
<keyword evidence="2" id="KW-1185">Reference proteome</keyword>
<sequence length="68" mass="7238">MDLMAVSNIHSVSPSLASNTTACQRVSVACTTAKGCVVIMPSPRRILQNVNVVAVSQLMLSLQQPQLQ</sequence>
<comment type="caution">
    <text evidence="1">The sequence shown here is derived from an EMBL/GenBank/DDBJ whole genome shotgun (WGS) entry which is preliminary data.</text>
</comment>
<reference evidence="1" key="1">
    <citation type="submission" date="2020-09" db="EMBL/GenBank/DDBJ databases">
        <title>Genome-Enabled Discovery of Anthraquinone Biosynthesis in Senna tora.</title>
        <authorList>
            <person name="Kang S.-H."/>
            <person name="Pandey R.P."/>
            <person name="Lee C.-M."/>
            <person name="Sim J.-S."/>
            <person name="Jeong J.-T."/>
            <person name="Choi B.-S."/>
            <person name="Jung M."/>
            <person name="Ginzburg D."/>
            <person name="Zhao K."/>
            <person name="Won S.Y."/>
            <person name="Oh T.-J."/>
            <person name="Yu Y."/>
            <person name="Kim N.-H."/>
            <person name="Lee O.R."/>
            <person name="Lee T.-H."/>
            <person name="Bashyal P."/>
            <person name="Kim T.-S."/>
            <person name="Lee W.-H."/>
            <person name="Kawkins C."/>
            <person name="Kim C.-K."/>
            <person name="Kim J.S."/>
            <person name="Ahn B.O."/>
            <person name="Rhee S.Y."/>
            <person name="Sohng J.K."/>
        </authorList>
    </citation>
    <scope>NUCLEOTIDE SEQUENCE</scope>
    <source>
        <tissue evidence="1">Leaf</tissue>
    </source>
</reference>
<dbReference type="EMBL" id="JAAIUW010000006">
    <property type="protein sequence ID" value="KAF7825101.1"/>
    <property type="molecule type" value="Genomic_DNA"/>
</dbReference>
<evidence type="ECO:0000313" key="1">
    <source>
        <dbReference type="EMBL" id="KAF7825101.1"/>
    </source>
</evidence>
<organism evidence="1 2">
    <name type="scientific">Senna tora</name>
    <dbReference type="NCBI Taxonomy" id="362788"/>
    <lineage>
        <taxon>Eukaryota</taxon>
        <taxon>Viridiplantae</taxon>
        <taxon>Streptophyta</taxon>
        <taxon>Embryophyta</taxon>
        <taxon>Tracheophyta</taxon>
        <taxon>Spermatophyta</taxon>
        <taxon>Magnoliopsida</taxon>
        <taxon>eudicotyledons</taxon>
        <taxon>Gunneridae</taxon>
        <taxon>Pentapetalae</taxon>
        <taxon>rosids</taxon>
        <taxon>fabids</taxon>
        <taxon>Fabales</taxon>
        <taxon>Fabaceae</taxon>
        <taxon>Caesalpinioideae</taxon>
        <taxon>Cassia clade</taxon>
        <taxon>Senna</taxon>
    </lineage>
</organism>